<feature type="binding site" evidence="8">
    <location>
        <position position="186"/>
    </location>
    <ligand>
        <name>3-phosphoshikimate</name>
        <dbReference type="ChEBI" id="CHEBI:145989"/>
    </ligand>
</feature>
<dbReference type="GO" id="GO:0005737">
    <property type="term" value="C:cytoplasm"/>
    <property type="evidence" value="ECO:0007669"/>
    <property type="project" value="UniProtKB-SubCell"/>
</dbReference>
<dbReference type="GO" id="GO:0009073">
    <property type="term" value="P:aromatic amino acid family biosynthetic process"/>
    <property type="evidence" value="ECO:0007669"/>
    <property type="project" value="UniProtKB-KW"/>
</dbReference>
<accession>A0A7C3LRF2</accession>
<dbReference type="Gene3D" id="3.65.10.10">
    <property type="entry name" value="Enolpyruvate transferase domain"/>
    <property type="match status" value="2"/>
</dbReference>
<dbReference type="HAMAP" id="MF_00210">
    <property type="entry name" value="EPSP_synth"/>
    <property type="match status" value="1"/>
</dbReference>
<dbReference type="UniPathway" id="UPA00053">
    <property type="reaction ID" value="UER00089"/>
</dbReference>
<dbReference type="GO" id="GO:0003866">
    <property type="term" value="F:3-phosphoshikimate 1-carboxyvinyltransferase activity"/>
    <property type="evidence" value="ECO:0007669"/>
    <property type="project" value="UniProtKB-UniRule"/>
</dbReference>
<feature type="binding site" evidence="8">
    <location>
        <position position="111"/>
    </location>
    <ligand>
        <name>phosphoenolpyruvate</name>
        <dbReference type="ChEBI" id="CHEBI:58702"/>
    </ligand>
</feature>
<comment type="caution">
    <text evidence="8">Lacks conserved residue(s) required for the propagation of feature annotation.</text>
</comment>
<feature type="domain" description="Enolpyruvate transferase" evidence="9">
    <location>
        <begin position="23"/>
        <end position="445"/>
    </location>
</feature>
<comment type="function">
    <text evidence="8">Catalyzes the transfer of the enolpyruvyl moiety of phosphoenolpyruvate (PEP) to the 5-hydroxyl of shikimate-3-phosphate (S3P) to produce enolpyruvyl shikimate-3-phosphate and inorganic phosphate.</text>
</comment>
<evidence type="ECO:0000256" key="4">
    <source>
        <dbReference type="ARBA" id="ARBA00022605"/>
    </source>
</evidence>
<dbReference type="GO" id="GO:0008652">
    <property type="term" value="P:amino acid biosynthetic process"/>
    <property type="evidence" value="ECO:0007669"/>
    <property type="project" value="UniProtKB-KW"/>
</dbReference>
<dbReference type="InterPro" id="IPR013792">
    <property type="entry name" value="RNA3'P_cycl/enolpyr_Trfase_a/b"/>
</dbReference>
<dbReference type="PROSITE" id="PS00104">
    <property type="entry name" value="EPSP_SYNTHASE_1"/>
    <property type="match status" value="1"/>
</dbReference>
<dbReference type="InterPro" id="IPR006264">
    <property type="entry name" value="EPSP_synthase"/>
</dbReference>
<dbReference type="FunFam" id="3.65.10.10:FF:000005">
    <property type="entry name" value="3-phosphoshikimate 1-carboxyvinyltransferase"/>
    <property type="match status" value="1"/>
</dbReference>
<dbReference type="CDD" id="cd01556">
    <property type="entry name" value="EPSP_synthase"/>
    <property type="match status" value="1"/>
</dbReference>
<dbReference type="PROSITE" id="PS00885">
    <property type="entry name" value="EPSP_SYNTHASE_2"/>
    <property type="match status" value="1"/>
</dbReference>
<feature type="binding site" evidence="8">
    <location>
        <position position="361"/>
    </location>
    <ligand>
        <name>3-phosphoshikimate</name>
        <dbReference type="ChEBI" id="CHEBI:145989"/>
    </ligand>
</feature>
<gene>
    <name evidence="8 10" type="primary">aroA</name>
    <name evidence="10" type="ORF">ENX03_02765</name>
</gene>
<feature type="binding site" evidence="8">
    <location>
        <position position="186"/>
    </location>
    <ligand>
        <name>phosphoenolpyruvate</name>
        <dbReference type="ChEBI" id="CHEBI:58702"/>
    </ligand>
</feature>
<protein>
    <recommendedName>
        <fullName evidence="8">3-phosphoshikimate 1-carboxyvinyltransferase</fullName>
        <ecNumber evidence="8">2.5.1.19</ecNumber>
    </recommendedName>
    <alternativeName>
        <fullName evidence="8">5-enolpyruvylshikimate-3-phosphate synthase</fullName>
        <shortName evidence="8">EPSP synthase</shortName>
        <shortName evidence="8">EPSPS</shortName>
    </alternativeName>
</protein>
<comment type="subunit">
    <text evidence="8">Monomer.</text>
</comment>
<comment type="catalytic activity">
    <reaction evidence="7">
        <text>3-phosphoshikimate + phosphoenolpyruvate = 5-O-(1-carboxyvinyl)-3-phosphoshikimate + phosphate</text>
        <dbReference type="Rhea" id="RHEA:21256"/>
        <dbReference type="ChEBI" id="CHEBI:43474"/>
        <dbReference type="ChEBI" id="CHEBI:57701"/>
        <dbReference type="ChEBI" id="CHEBI:58702"/>
        <dbReference type="ChEBI" id="CHEBI:145989"/>
        <dbReference type="EC" id="2.5.1.19"/>
    </reaction>
    <physiologicalReaction direction="left-to-right" evidence="7">
        <dbReference type="Rhea" id="RHEA:21257"/>
    </physiologicalReaction>
</comment>
<feature type="binding site" evidence="8">
    <location>
        <position position="38"/>
    </location>
    <ligand>
        <name>phosphoenolpyruvate</name>
        <dbReference type="ChEBI" id="CHEBI:58702"/>
    </ligand>
</feature>
<keyword evidence="4 8" id="KW-0028">Amino-acid biosynthesis</keyword>
<dbReference type="EMBL" id="DTMM01000064">
    <property type="protein sequence ID" value="HFT92865.1"/>
    <property type="molecule type" value="Genomic_DNA"/>
</dbReference>
<feature type="binding site" evidence="8">
    <location>
        <position position="365"/>
    </location>
    <ligand>
        <name>phosphoenolpyruvate</name>
        <dbReference type="ChEBI" id="CHEBI:58702"/>
    </ligand>
</feature>
<keyword evidence="6 8" id="KW-0057">Aromatic amino acid biosynthesis</keyword>
<evidence type="ECO:0000256" key="1">
    <source>
        <dbReference type="ARBA" id="ARBA00004811"/>
    </source>
</evidence>
<evidence type="ECO:0000256" key="2">
    <source>
        <dbReference type="ARBA" id="ARBA00009948"/>
    </source>
</evidence>
<feature type="binding site" evidence="8">
    <location>
        <position position="184"/>
    </location>
    <ligand>
        <name>3-phosphoshikimate</name>
        <dbReference type="ChEBI" id="CHEBI:145989"/>
    </ligand>
</feature>
<dbReference type="InterPro" id="IPR001986">
    <property type="entry name" value="Enolpyruvate_Tfrase_dom"/>
</dbReference>
<keyword evidence="5 8" id="KW-0808">Transferase</keyword>
<evidence type="ECO:0000256" key="7">
    <source>
        <dbReference type="ARBA" id="ARBA00044633"/>
    </source>
</evidence>
<feature type="active site" description="Proton acceptor" evidence="8">
    <location>
        <position position="334"/>
    </location>
</feature>
<dbReference type="GO" id="GO:0009423">
    <property type="term" value="P:chorismate biosynthetic process"/>
    <property type="evidence" value="ECO:0007669"/>
    <property type="project" value="UniProtKB-UniRule"/>
</dbReference>
<dbReference type="AlphaFoldDB" id="A0A7C3LRF2"/>
<dbReference type="Pfam" id="PF00275">
    <property type="entry name" value="EPSP_synthase"/>
    <property type="match status" value="1"/>
</dbReference>
<feature type="binding site" evidence="8">
    <location>
        <position position="334"/>
    </location>
    <ligand>
        <name>3-phosphoshikimate</name>
        <dbReference type="ChEBI" id="CHEBI:145989"/>
    </ligand>
</feature>
<evidence type="ECO:0000256" key="5">
    <source>
        <dbReference type="ARBA" id="ARBA00022679"/>
    </source>
</evidence>
<evidence type="ECO:0000313" key="10">
    <source>
        <dbReference type="EMBL" id="HFT92865.1"/>
    </source>
</evidence>
<feature type="binding site" evidence="8">
    <location>
        <position position="38"/>
    </location>
    <ligand>
        <name>3-phosphoshikimate</name>
        <dbReference type="ChEBI" id="CHEBI:145989"/>
    </ligand>
</feature>
<dbReference type="EC" id="2.5.1.19" evidence="8"/>
<reference evidence="10" key="1">
    <citation type="journal article" date="2020" name="mSystems">
        <title>Genome- and Community-Level Interaction Insights into Carbon Utilization and Element Cycling Functions of Hydrothermarchaeota in Hydrothermal Sediment.</title>
        <authorList>
            <person name="Zhou Z."/>
            <person name="Liu Y."/>
            <person name="Xu W."/>
            <person name="Pan J."/>
            <person name="Luo Z.H."/>
            <person name="Li M."/>
        </authorList>
    </citation>
    <scope>NUCLEOTIDE SEQUENCE [LARGE SCALE GENOMIC DNA]</scope>
    <source>
        <strain evidence="10">SpSt-902</strain>
    </source>
</reference>
<comment type="subcellular location">
    <subcellularLocation>
        <location evidence="8">Cytoplasm</location>
    </subcellularLocation>
</comment>
<name>A0A7C3LRF2_9BACT</name>
<evidence type="ECO:0000256" key="6">
    <source>
        <dbReference type="ARBA" id="ARBA00023141"/>
    </source>
</evidence>
<comment type="pathway">
    <text evidence="1 8">Metabolic intermediate biosynthesis; chorismate biosynthesis; chorismate from D-erythrose 4-phosphate and phosphoenolpyruvate: step 6/7.</text>
</comment>
<proteinExistence type="inferred from homology"/>
<dbReference type="InterPro" id="IPR023193">
    <property type="entry name" value="EPSP_synthase_CS"/>
</dbReference>
<dbReference type="SUPFAM" id="SSF55205">
    <property type="entry name" value="EPT/RTPC-like"/>
    <property type="match status" value="1"/>
</dbReference>
<keyword evidence="3 8" id="KW-0963">Cytoplasm</keyword>
<evidence type="ECO:0000259" key="9">
    <source>
        <dbReference type="Pfam" id="PF00275"/>
    </source>
</evidence>
<dbReference type="PANTHER" id="PTHR21090">
    <property type="entry name" value="AROM/DEHYDROQUINATE SYNTHASE"/>
    <property type="match status" value="1"/>
</dbReference>
<dbReference type="NCBIfam" id="TIGR01356">
    <property type="entry name" value="aroA"/>
    <property type="match status" value="1"/>
</dbReference>
<comment type="caution">
    <text evidence="10">The sequence shown here is derived from an EMBL/GenBank/DDBJ whole genome shotgun (WGS) entry which is preliminary data.</text>
</comment>
<feature type="binding site" evidence="8">
    <location>
        <position position="410"/>
    </location>
    <ligand>
        <name>phosphoenolpyruvate</name>
        <dbReference type="ChEBI" id="CHEBI:58702"/>
    </ligand>
</feature>
<feature type="binding site" evidence="8">
    <location>
        <position position="139"/>
    </location>
    <ligand>
        <name>phosphoenolpyruvate</name>
        <dbReference type="ChEBI" id="CHEBI:58702"/>
    </ligand>
</feature>
<feature type="binding site" evidence="8">
    <location>
        <position position="43"/>
    </location>
    <ligand>
        <name>3-phosphoshikimate</name>
        <dbReference type="ChEBI" id="CHEBI:145989"/>
    </ligand>
</feature>
<evidence type="ECO:0000256" key="8">
    <source>
        <dbReference type="HAMAP-Rule" id="MF_00210"/>
    </source>
</evidence>
<dbReference type="PIRSF" id="PIRSF000505">
    <property type="entry name" value="EPSPS"/>
    <property type="match status" value="1"/>
</dbReference>
<dbReference type="InterPro" id="IPR036968">
    <property type="entry name" value="Enolpyruvate_Tfrase_sf"/>
</dbReference>
<comment type="similarity">
    <text evidence="2 8">Belongs to the EPSP synthase family.</text>
</comment>
<evidence type="ECO:0000256" key="3">
    <source>
        <dbReference type="ARBA" id="ARBA00022490"/>
    </source>
</evidence>
<organism evidence="10">
    <name type="scientific">Leptospirillum ferriphilum</name>
    <dbReference type="NCBI Taxonomy" id="178606"/>
    <lineage>
        <taxon>Bacteria</taxon>
        <taxon>Pseudomonadati</taxon>
        <taxon>Nitrospirota</taxon>
        <taxon>Nitrospiria</taxon>
        <taxon>Nitrospirales</taxon>
        <taxon>Nitrospiraceae</taxon>
        <taxon>Leptospirillum</taxon>
    </lineage>
</organism>
<sequence length="453" mass="47821">MKITPDVLEETRGGEHHGTMIVRHTRHITGQIRVPGDKSVSHRSVILGGMASGKTSITGFLPSDDCLRTLSAFSRLGVHVWQPDPSSVQMDSPGFDCLQEPDDILDFGNSGTAARLMCGVLAGTSFFSVMTGDDSLRKRPMGRVVIPLSTMGATIDGPRSGNLLPLSIRGKPLKGITFFNAHKSAQVKSSILMAGLNASGPTTVEEPLQTRDHTERLIPLFGGTVFREGLKSTVHPGKLTGSPIEVPGDFSSAAFFIALALITPSGSLTIEKVGLNPTRTALLKILASMGANSIRVDPSRSPLSSAEPSGTIHVSFSELKGIDVPPEWIPNAIDEIPALAACAACAEGTTVIRGAAELRVKESDRIHGIARALSSFGISCEEFPDGLAIHGKGPSPALKGGMIDSFSDHRIAMAMATLGTRLPEGETLTIRGTDFVSTSFPGFSEIFNQVTSC</sequence>
<feature type="binding site" evidence="8">
    <location>
        <position position="39"/>
    </location>
    <ligand>
        <name>3-phosphoshikimate</name>
        <dbReference type="ChEBI" id="CHEBI:145989"/>
    </ligand>
</feature>
<dbReference type="PANTHER" id="PTHR21090:SF5">
    <property type="entry name" value="PENTAFUNCTIONAL AROM POLYPEPTIDE"/>
    <property type="match status" value="1"/>
</dbReference>